<evidence type="ECO:0000256" key="1">
    <source>
        <dbReference type="ARBA" id="ARBA00004123"/>
    </source>
</evidence>
<comment type="subcellular location">
    <subcellularLocation>
        <location evidence="1">Nucleus</location>
    </subcellularLocation>
</comment>
<evidence type="ECO:0000256" key="7">
    <source>
        <dbReference type="ARBA" id="ARBA00023242"/>
    </source>
</evidence>
<dbReference type="InterPro" id="IPR001083">
    <property type="entry name" value="Cu_fist_DNA-bd_dom"/>
</dbReference>
<keyword evidence="5" id="KW-0805">Transcription regulation</keyword>
<evidence type="ECO:0000256" key="6">
    <source>
        <dbReference type="ARBA" id="ARBA00023163"/>
    </source>
</evidence>
<dbReference type="Pfam" id="PF00649">
    <property type="entry name" value="Copper-fist"/>
    <property type="match status" value="1"/>
</dbReference>
<evidence type="ECO:0000256" key="3">
    <source>
        <dbReference type="ARBA" id="ARBA00022833"/>
    </source>
</evidence>
<dbReference type="SUPFAM" id="SSF57879">
    <property type="entry name" value="Zinc domain conserved in yeast copper-regulated transcription factors"/>
    <property type="match status" value="1"/>
</dbReference>
<keyword evidence="2" id="KW-0479">Metal-binding</keyword>
<dbReference type="PANTHER" id="PTHR28088:SF9">
    <property type="entry name" value="TRANSCRIPTION FACTOR GRISEA, PUTATIVE (AFU_ORTHOLOGUE AFUA_1G13190)-RELATED"/>
    <property type="match status" value="1"/>
</dbReference>
<dbReference type="PANTHER" id="PTHR28088">
    <property type="entry name" value="TRANSCRIPTIONAL ACTIVATOR HAA1-RELATED"/>
    <property type="match status" value="1"/>
</dbReference>
<evidence type="ECO:0000256" key="5">
    <source>
        <dbReference type="ARBA" id="ARBA00023015"/>
    </source>
</evidence>
<dbReference type="PROSITE" id="PS50073">
    <property type="entry name" value="COPPER_FIST_2"/>
    <property type="match status" value="1"/>
</dbReference>
<dbReference type="Gene3D" id="3.90.430.10">
    <property type="entry name" value="Copper fist DNA-binding domain"/>
    <property type="match status" value="1"/>
</dbReference>
<protein>
    <submittedName>
        <fullName evidence="9">Copper fist DNA binding domain-containing protein</fullName>
    </submittedName>
</protein>
<keyword evidence="3" id="KW-0862">Zinc</keyword>
<evidence type="ECO:0000256" key="2">
    <source>
        <dbReference type="ARBA" id="ARBA00022723"/>
    </source>
</evidence>
<evidence type="ECO:0000313" key="10">
    <source>
        <dbReference type="Proteomes" id="UP001610446"/>
    </source>
</evidence>
<dbReference type="EMBL" id="JBFXLU010000004">
    <property type="protein sequence ID" value="KAL2857279.1"/>
    <property type="molecule type" value="Genomic_DNA"/>
</dbReference>
<keyword evidence="7" id="KW-0539">Nucleus</keyword>
<dbReference type="Proteomes" id="UP001610446">
    <property type="component" value="Unassembled WGS sequence"/>
</dbReference>
<reference evidence="9 10" key="1">
    <citation type="submission" date="2024-07" db="EMBL/GenBank/DDBJ databases">
        <title>Section-level genome sequencing and comparative genomics of Aspergillus sections Usti and Cavernicolus.</title>
        <authorList>
            <consortium name="Lawrence Berkeley National Laboratory"/>
            <person name="Nybo J.L."/>
            <person name="Vesth T.C."/>
            <person name="Theobald S."/>
            <person name="Frisvad J.C."/>
            <person name="Larsen T.O."/>
            <person name="Kjaerboelling I."/>
            <person name="Rothschild-Mancinelli K."/>
            <person name="Lyhne E.K."/>
            <person name="Kogle M.E."/>
            <person name="Barry K."/>
            <person name="Clum A."/>
            <person name="Na H."/>
            <person name="Ledsgaard L."/>
            <person name="Lin J."/>
            <person name="Lipzen A."/>
            <person name="Kuo A."/>
            <person name="Riley R."/>
            <person name="Mondo S."/>
            <person name="Labutti K."/>
            <person name="Haridas S."/>
            <person name="Pangalinan J."/>
            <person name="Salamov A.A."/>
            <person name="Simmons B.A."/>
            <person name="Magnuson J.K."/>
            <person name="Chen J."/>
            <person name="Drula E."/>
            <person name="Henrissat B."/>
            <person name="Wiebenga A."/>
            <person name="Lubbers R.J."/>
            <person name="Gomes A.C."/>
            <person name="Makela M.R."/>
            <person name="Stajich J."/>
            <person name="Grigoriev I.V."/>
            <person name="Mortensen U.H."/>
            <person name="De Vries R.P."/>
            <person name="Baker S.E."/>
            <person name="Andersen M.R."/>
        </authorList>
    </citation>
    <scope>NUCLEOTIDE SEQUENCE [LARGE SCALE GENOMIC DNA]</scope>
    <source>
        <strain evidence="9 10">CBS 123904</strain>
    </source>
</reference>
<keyword evidence="6" id="KW-0804">Transcription</keyword>
<feature type="domain" description="Copper-fist" evidence="8">
    <location>
        <begin position="58"/>
        <end position="93"/>
    </location>
</feature>
<evidence type="ECO:0000256" key="4">
    <source>
        <dbReference type="ARBA" id="ARBA00023008"/>
    </source>
</evidence>
<organism evidence="9 10">
    <name type="scientific">Aspergillus pseudoustus</name>
    <dbReference type="NCBI Taxonomy" id="1810923"/>
    <lineage>
        <taxon>Eukaryota</taxon>
        <taxon>Fungi</taxon>
        <taxon>Dikarya</taxon>
        <taxon>Ascomycota</taxon>
        <taxon>Pezizomycotina</taxon>
        <taxon>Eurotiomycetes</taxon>
        <taxon>Eurotiomycetidae</taxon>
        <taxon>Eurotiales</taxon>
        <taxon>Aspergillaceae</taxon>
        <taxon>Aspergillus</taxon>
        <taxon>Aspergillus subgen. Nidulantes</taxon>
    </lineage>
</organism>
<keyword evidence="10" id="KW-1185">Reference proteome</keyword>
<gene>
    <name evidence="9" type="ORF">BJY01DRAFT_242351</name>
</gene>
<comment type="caution">
    <text evidence="9">The sequence shown here is derived from an EMBL/GenBank/DDBJ whole genome shotgun (WGS) entry which is preliminary data.</text>
</comment>
<dbReference type="InterPro" id="IPR036395">
    <property type="entry name" value="Cu_fist_DNA-bd_dom_sf"/>
</dbReference>
<sequence>MPPNGLACTFAPPPGPQPLLLVVAHPLPILSITGAFYTETDITSEPSKTSEDMPFDEEGNKWSCDPCLRGHRSSKCQHFDRLMAKVPKSGRPSKKCPHARRNCGCRKSYAIMAPLTHGPKSLCRLVYYASRNSEEPYTPEPYPPSQLDNWHNLIESDFCAQAPQIPDVIDIISQTPKLPTEDSPPSYFPSLPEGLVSFNPQAQAYPTGLGVSLSEGDLAVLTSHPDNTSFGHEVQPAINMRHAYELGPDAHQVGHLQGYTHHVSLSLHGWSPAERTP</sequence>
<dbReference type="SMART" id="SM00412">
    <property type="entry name" value="Cu_FIST"/>
    <property type="match status" value="1"/>
</dbReference>
<dbReference type="SMART" id="SM01090">
    <property type="entry name" value="Copper-fist"/>
    <property type="match status" value="1"/>
</dbReference>
<keyword evidence="4" id="KW-0186">Copper</keyword>
<dbReference type="InterPro" id="IPR051763">
    <property type="entry name" value="Copper_Homeo_Regul"/>
</dbReference>
<evidence type="ECO:0000259" key="8">
    <source>
        <dbReference type="PROSITE" id="PS50073"/>
    </source>
</evidence>
<proteinExistence type="predicted"/>
<accession>A0ABR4KZK3</accession>
<evidence type="ECO:0000313" key="9">
    <source>
        <dbReference type="EMBL" id="KAL2857279.1"/>
    </source>
</evidence>
<name>A0ABR4KZK3_9EURO</name>